<sequence length="224" mass="24632">MPGRVVSPSPAPSEPSPAPTPSTPQPQRCSPTPSTPPSSAPSNHSPSPEILRPPPVTPERARQTLIRNRRLRYLAENPNYFTSPDLELADPLLYDRLIRQYLTAAEREAQGRARGWSGVLEADLSRAEAKVAALAESDIGVSVEARAETASGEAVSTKEEGEQLWRETMTLRFLEGGDPDIDYGTIDESEEWDDRETERREAEEAWFDAETPSAVTSDTGVLDY</sequence>
<dbReference type="EMBL" id="VXIS01000551">
    <property type="protein sequence ID" value="KAA8892899.1"/>
    <property type="molecule type" value="Genomic_DNA"/>
</dbReference>
<name>A0A5J5ECT0_9PEZI</name>
<dbReference type="Pfam" id="PF09747">
    <property type="entry name" value="CCD97-like_C"/>
    <property type="match status" value="2"/>
</dbReference>
<evidence type="ECO:0000256" key="1">
    <source>
        <dbReference type="SAM" id="MobiDB-lite"/>
    </source>
</evidence>
<dbReference type="InterPro" id="IPR040233">
    <property type="entry name" value="CCD97-like_C"/>
</dbReference>
<dbReference type="AlphaFoldDB" id="A0A5J5ECT0"/>
<dbReference type="OrthoDB" id="333176at2759"/>
<dbReference type="Proteomes" id="UP000326924">
    <property type="component" value="Unassembled WGS sequence"/>
</dbReference>
<dbReference type="InterPro" id="IPR018613">
    <property type="entry name" value="Ccdc97-like"/>
</dbReference>
<dbReference type="PANTHER" id="PTHR31840">
    <property type="entry name" value="COILED-COIL DOMAIN-CONTAINING PROTEIN 97"/>
    <property type="match status" value="1"/>
</dbReference>
<feature type="domain" description="CCD97-like C-terminal" evidence="2">
    <location>
        <begin position="148"/>
        <end position="210"/>
    </location>
</feature>
<evidence type="ECO:0000259" key="2">
    <source>
        <dbReference type="Pfam" id="PF09747"/>
    </source>
</evidence>
<evidence type="ECO:0000313" key="4">
    <source>
        <dbReference type="Proteomes" id="UP000326924"/>
    </source>
</evidence>
<feature type="compositionally biased region" description="Pro residues" evidence="1">
    <location>
        <begin position="9"/>
        <end position="24"/>
    </location>
</feature>
<feature type="region of interest" description="Disordered" evidence="1">
    <location>
        <begin position="1"/>
        <end position="60"/>
    </location>
</feature>
<feature type="region of interest" description="Disordered" evidence="1">
    <location>
        <begin position="176"/>
        <end position="224"/>
    </location>
</feature>
<dbReference type="InParanoid" id="A0A5J5ECT0"/>
<dbReference type="PANTHER" id="PTHR31840:SF1">
    <property type="entry name" value="COILED-COIL DOMAIN-CONTAINING PROTEIN 97"/>
    <property type="match status" value="1"/>
</dbReference>
<feature type="domain" description="CCD97-like C-terminal" evidence="2">
    <location>
        <begin position="68"/>
        <end position="131"/>
    </location>
</feature>
<keyword evidence="4" id="KW-1185">Reference proteome</keyword>
<reference evidence="3 4" key="1">
    <citation type="submission" date="2019-09" db="EMBL/GenBank/DDBJ databases">
        <title>Draft genome of the ectomycorrhizal ascomycete Sphaerosporella brunnea.</title>
        <authorList>
            <consortium name="DOE Joint Genome Institute"/>
            <person name="Benucci G.M."/>
            <person name="Marozzi G."/>
            <person name="Antonielli L."/>
            <person name="Sanchez S."/>
            <person name="Marco P."/>
            <person name="Wang X."/>
            <person name="Falini L.B."/>
            <person name="Barry K."/>
            <person name="Haridas S."/>
            <person name="Lipzen A."/>
            <person name="Labutti K."/>
            <person name="Grigoriev I.V."/>
            <person name="Murat C."/>
            <person name="Martin F."/>
            <person name="Albertini E."/>
            <person name="Donnini D."/>
            <person name="Bonito G."/>
        </authorList>
    </citation>
    <scope>NUCLEOTIDE SEQUENCE [LARGE SCALE GENOMIC DNA]</scope>
    <source>
        <strain evidence="3 4">Sb_GMNB300</strain>
    </source>
</reference>
<feature type="compositionally biased region" description="Acidic residues" evidence="1">
    <location>
        <begin position="177"/>
        <end position="195"/>
    </location>
</feature>
<comment type="caution">
    <text evidence="3">The sequence shown here is derived from an EMBL/GenBank/DDBJ whole genome shotgun (WGS) entry which is preliminary data.</text>
</comment>
<evidence type="ECO:0000313" key="3">
    <source>
        <dbReference type="EMBL" id="KAA8892899.1"/>
    </source>
</evidence>
<organism evidence="3 4">
    <name type="scientific">Sphaerosporella brunnea</name>
    <dbReference type="NCBI Taxonomy" id="1250544"/>
    <lineage>
        <taxon>Eukaryota</taxon>
        <taxon>Fungi</taxon>
        <taxon>Dikarya</taxon>
        <taxon>Ascomycota</taxon>
        <taxon>Pezizomycotina</taxon>
        <taxon>Pezizomycetes</taxon>
        <taxon>Pezizales</taxon>
        <taxon>Pyronemataceae</taxon>
        <taxon>Sphaerosporella</taxon>
    </lineage>
</organism>
<proteinExistence type="predicted"/>
<accession>A0A5J5ECT0</accession>
<protein>
    <recommendedName>
        <fullName evidence="2">CCD97-like C-terminal domain-containing protein</fullName>
    </recommendedName>
</protein>
<feature type="compositionally biased region" description="Polar residues" evidence="1">
    <location>
        <begin position="213"/>
        <end position="224"/>
    </location>
</feature>
<gene>
    <name evidence="3" type="ORF">FN846DRAFT_788656</name>
</gene>